<evidence type="ECO:0000313" key="3">
    <source>
        <dbReference type="WBParaSite" id="SSTP_0001132700.1"/>
    </source>
</evidence>
<accession>A0A0K0EPE3</accession>
<sequence length="137" mass="15878">MCFGINKSPPCHIYINPFGTKFNNKVLAVIGKRNKKLQLKIVDYLYNGKMDKYGILPLNSYLRRKIDQSLMMDICYCLHIYTKYKPYTFLVLTPKQKNKKVPKVRGRSQSISDASSPLKIRLNSQSLKYKSPIGLKK</sequence>
<keyword evidence="2" id="KW-1185">Reference proteome</keyword>
<evidence type="ECO:0000313" key="4">
    <source>
        <dbReference type="WBParaSite" id="TCONS_00007855.p1"/>
    </source>
</evidence>
<dbReference type="WBParaSite" id="SSTP_0001132700.1">
    <property type="protein sequence ID" value="SSTP_0001132700.1"/>
    <property type="gene ID" value="SSTP_0001132700"/>
</dbReference>
<name>A0A0K0EPE3_STRER</name>
<dbReference type="WBParaSite" id="TCONS_00007855.p1">
    <property type="protein sequence ID" value="TCONS_00007855.p1"/>
    <property type="gene ID" value="XLOC_005863"/>
</dbReference>
<feature type="region of interest" description="Disordered" evidence="1">
    <location>
        <begin position="97"/>
        <end position="117"/>
    </location>
</feature>
<organism evidence="3">
    <name type="scientific">Strongyloides stercoralis</name>
    <name type="common">Threadworm</name>
    <dbReference type="NCBI Taxonomy" id="6248"/>
    <lineage>
        <taxon>Eukaryota</taxon>
        <taxon>Metazoa</taxon>
        <taxon>Ecdysozoa</taxon>
        <taxon>Nematoda</taxon>
        <taxon>Chromadorea</taxon>
        <taxon>Rhabditida</taxon>
        <taxon>Tylenchina</taxon>
        <taxon>Panagrolaimomorpha</taxon>
        <taxon>Strongyloidoidea</taxon>
        <taxon>Strongyloididae</taxon>
        <taxon>Strongyloides</taxon>
    </lineage>
</organism>
<protein>
    <submittedName>
        <fullName evidence="3 4">Uncharacterized protein</fullName>
    </submittedName>
</protein>
<evidence type="ECO:0000256" key="1">
    <source>
        <dbReference type="SAM" id="MobiDB-lite"/>
    </source>
</evidence>
<dbReference type="Proteomes" id="UP000035681">
    <property type="component" value="Unplaced"/>
</dbReference>
<feature type="compositionally biased region" description="Basic residues" evidence="1">
    <location>
        <begin position="97"/>
        <end position="106"/>
    </location>
</feature>
<reference evidence="3" key="1">
    <citation type="submission" date="2015-08" db="UniProtKB">
        <authorList>
            <consortium name="WormBaseParasite"/>
        </authorList>
    </citation>
    <scope>IDENTIFICATION</scope>
</reference>
<proteinExistence type="predicted"/>
<dbReference type="AlphaFoldDB" id="A0A0K0EPE3"/>
<evidence type="ECO:0000313" key="2">
    <source>
        <dbReference type="Proteomes" id="UP000035681"/>
    </source>
</evidence>